<keyword evidence="4" id="KW-0808">Transferase</keyword>
<dbReference type="InterPro" id="IPR036393">
    <property type="entry name" value="AceGlu_kinase-like_sf"/>
</dbReference>
<keyword evidence="12" id="KW-1185">Reference proteome</keyword>
<protein>
    <recommendedName>
        <fullName evidence="3">UMP kinase</fullName>
        <ecNumber evidence="3">2.7.4.22</ecNumber>
    </recommendedName>
    <alternativeName>
        <fullName evidence="9">Uridine monophosphate kinase</fullName>
    </alternativeName>
</protein>
<evidence type="ECO:0000313" key="11">
    <source>
        <dbReference type="EMBL" id="PTX63338.1"/>
    </source>
</evidence>
<dbReference type="PANTHER" id="PTHR42833:SF4">
    <property type="entry name" value="URIDYLATE KINASE PUMPKIN, CHLOROPLASTIC"/>
    <property type="match status" value="1"/>
</dbReference>
<dbReference type="PANTHER" id="PTHR42833">
    <property type="entry name" value="URIDYLATE KINASE"/>
    <property type="match status" value="1"/>
</dbReference>
<sequence length="149" mass="16386">MTSIPINAVAEPYIRLRAMKHLEKGYLVIFAGGNGQPYVTTDYPAVQRALEMGCDAILAAKQGVDGVYDRDPNRAPGARRYRTLNYRDVIARDLKVMDQTAFLLARDHRMPVHIFDFDCKGAMRTLCEGGETGTIVGGMDSMLEGGGET</sequence>
<dbReference type="EMBL" id="QBKR01000004">
    <property type="protein sequence ID" value="PTX63338.1"/>
    <property type="molecule type" value="Genomic_DNA"/>
</dbReference>
<dbReference type="EC" id="2.7.4.22" evidence="3"/>
<feature type="domain" description="Aspartate/glutamate/uridylate kinase" evidence="10">
    <location>
        <begin position="17"/>
        <end position="116"/>
    </location>
</feature>
<evidence type="ECO:0000256" key="4">
    <source>
        <dbReference type="ARBA" id="ARBA00022679"/>
    </source>
</evidence>
<dbReference type="Pfam" id="PF00696">
    <property type="entry name" value="AA_kinase"/>
    <property type="match status" value="1"/>
</dbReference>
<keyword evidence="5" id="KW-0547">Nucleotide-binding</keyword>
<evidence type="ECO:0000256" key="6">
    <source>
        <dbReference type="ARBA" id="ARBA00022777"/>
    </source>
</evidence>
<dbReference type="GO" id="GO:0006225">
    <property type="term" value="P:UDP biosynthetic process"/>
    <property type="evidence" value="ECO:0007669"/>
    <property type="project" value="TreeGrafter"/>
</dbReference>
<keyword evidence="8" id="KW-0665">Pyrimidine biosynthesis</keyword>
<dbReference type="Proteomes" id="UP000244240">
    <property type="component" value="Unassembled WGS sequence"/>
</dbReference>
<evidence type="ECO:0000256" key="7">
    <source>
        <dbReference type="ARBA" id="ARBA00022840"/>
    </source>
</evidence>
<evidence type="ECO:0000256" key="9">
    <source>
        <dbReference type="ARBA" id="ARBA00032092"/>
    </source>
</evidence>
<accession>A0A2T6C4U7</accession>
<name>A0A2T6C4U7_9BACL</name>
<evidence type="ECO:0000256" key="3">
    <source>
        <dbReference type="ARBA" id="ARBA00012899"/>
    </source>
</evidence>
<dbReference type="Gene3D" id="3.40.1160.10">
    <property type="entry name" value="Acetylglutamate kinase-like"/>
    <property type="match status" value="1"/>
</dbReference>
<evidence type="ECO:0000256" key="5">
    <source>
        <dbReference type="ARBA" id="ARBA00022741"/>
    </source>
</evidence>
<comment type="similarity">
    <text evidence="2">Belongs to the UMP kinase family.</text>
</comment>
<dbReference type="GO" id="GO:0033862">
    <property type="term" value="F:UMP kinase activity"/>
    <property type="evidence" value="ECO:0007669"/>
    <property type="project" value="UniProtKB-EC"/>
</dbReference>
<evidence type="ECO:0000256" key="2">
    <source>
        <dbReference type="ARBA" id="ARBA00007614"/>
    </source>
</evidence>
<evidence type="ECO:0000256" key="8">
    <source>
        <dbReference type="ARBA" id="ARBA00022975"/>
    </source>
</evidence>
<keyword evidence="7" id="KW-0067">ATP-binding</keyword>
<comment type="caution">
    <text evidence="11">The sequence shown here is derived from an EMBL/GenBank/DDBJ whole genome shotgun (WGS) entry which is preliminary data.</text>
</comment>
<dbReference type="InterPro" id="IPR001048">
    <property type="entry name" value="Asp/Glu/Uridylate_kinase"/>
</dbReference>
<evidence type="ECO:0000256" key="1">
    <source>
        <dbReference type="ARBA" id="ARBA00004791"/>
    </source>
</evidence>
<dbReference type="AlphaFoldDB" id="A0A2T6C4U7"/>
<gene>
    <name evidence="11" type="ORF">C8P63_104185</name>
</gene>
<reference evidence="11 12" key="1">
    <citation type="submission" date="2018-04" db="EMBL/GenBank/DDBJ databases">
        <title>Genomic Encyclopedia of Archaeal and Bacterial Type Strains, Phase II (KMG-II): from individual species to whole genera.</title>
        <authorList>
            <person name="Goeker M."/>
        </authorList>
    </citation>
    <scope>NUCLEOTIDE SEQUENCE [LARGE SCALE GENOMIC DNA]</scope>
    <source>
        <strain evidence="11 12">DSM 45787</strain>
    </source>
</reference>
<proteinExistence type="inferred from homology"/>
<keyword evidence="6 11" id="KW-0418">Kinase</keyword>
<dbReference type="GO" id="GO:0005524">
    <property type="term" value="F:ATP binding"/>
    <property type="evidence" value="ECO:0007669"/>
    <property type="project" value="UniProtKB-KW"/>
</dbReference>
<comment type="pathway">
    <text evidence="1">Pyrimidine metabolism; CTP biosynthesis via de novo pathway; UDP from UMP (UMPK route): step 1/1.</text>
</comment>
<organism evidence="11 12">
    <name type="scientific">Melghirimyces profundicolus</name>
    <dbReference type="NCBI Taxonomy" id="1242148"/>
    <lineage>
        <taxon>Bacteria</taxon>
        <taxon>Bacillati</taxon>
        <taxon>Bacillota</taxon>
        <taxon>Bacilli</taxon>
        <taxon>Bacillales</taxon>
        <taxon>Thermoactinomycetaceae</taxon>
        <taxon>Melghirimyces</taxon>
    </lineage>
</organism>
<dbReference type="SUPFAM" id="SSF53633">
    <property type="entry name" value="Carbamate kinase-like"/>
    <property type="match status" value="1"/>
</dbReference>
<evidence type="ECO:0000259" key="10">
    <source>
        <dbReference type="Pfam" id="PF00696"/>
    </source>
</evidence>
<evidence type="ECO:0000313" key="12">
    <source>
        <dbReference type="Proteomes" id="UP000244240"/>
    </source>
</evidence>